<dbReference type="PANTHER" id="PTHR12526">
    <property type="entry name" value="GLYCOSYLTRANSFERASE"/>
    <property type="match status" value="1"/>
</dbReference>
<evidence type="ECO:0000313" key="3">
    <source>
        <dbReference type="EMBL" id="MXU65207.1"/>
    </source>
</evidence>
<dbReference type="Proteomes" id="UP000436016">
    <property type="component" value="Unassembled WGS sequence"/>
</dbReference>
<dbReference type="RefSeq" id="WP_160853482.1">
    <property type="nucleotide sequence ID" value="NZ_WUWG01000003.1"/>
</dbReference>
<dbReference type="EMBL" id="WUWG01000003">
    <property type="protein sequence ID" value="MXU65207.1"/>
    <property type="molecule type" value="Genomic_DNA"/>
</dbReference>
<evidence type="ECO:0000259" key="1">
    <source>
        <dbReference type="Pfam" id="PF00534"/>
    </source>
</evidence>
<reference evidence="3 4" key="1">
    <citation type="submission" date="2019-12" db="EMBL/GenBank/DDBJ databases">
        <title>Strain KN286 was isolated from seawater, which was collected from Caroline Seamount in the tropical western Pacific.</title>
        <authorList>
            <person name="Wang Q."/>
        </authorList>
    </citation>
    <scope>NUCLEOTIDE SEQUENCE [LARGE SCALE GENOMIC DNA]</scope>
    <source>
        <strain evidence="3 4">KN286</strain>
    </source>
</reference>
<keyword evidence="4" id="KW-1185">Reference proteome</keyword>
<sequence length="379" mass="39930">MKLLHVITGTNVGGAEIMLARYLSALGDGRAAHRVIGLLPDGPVAGQIRGAGVELSSVGMGQGRPNPAALLRLRRMIDDAAPDVIHGWMYHGNLAARLATMGRRKRPALVWGMHHSLQDLANEKASTRAVVRLSARLSGQVDAITYCSAVSQAQHEAVGFLPDRAHLVPNAIDTNAFRPDPEAKARLAGIGGFPAERVVIGNVARAHPMKDHGRMMEAVADLAAIGHDVQAVIVGAGHKDGAAREVARRRGAEDRLTCLEARDDIARLVPGFDIYLSASGWGEAFPLSVGEAMAAGVPVVSTDVGDCRLLVGPGGQIVPSGNTVVQVAALVDMIAAGDDRRRAIGAAGRAHVAQNFGLSRYLDSHQNIYKDALSRRSSS</sequence>
<comment type="caution">
    <text evidence="3">The sequence shown here is derived from an EMBL/GenBank/DDBJ whole genome shotgun (WGS) entry which is preliminary data.</text>
</comment>
<dbReference type="Pfam" id="PF00534">
    <property type="entry name" value="Glycos_transf_1"/>
    <property type="match status" value="1"/>
</dbReference>
<proteinExistence type="predicted"/>
<dbReference type="Gene3D" id="3.40.50.2000">
    <property type="entry name" value="Glycogen Phosphorylase B"/>
    <property type="match status" value="2"/>
</dbReference>
<dbReference type="GO" id="GO:0016757">
    <property type="term" value="F:glycosyltransferase activity"/>
    <property type="evidence" value="ECO:0007669"/>
    <property type="project" value="InterPro"/>
</dbReference>
<evidence type="ECO:0000259" key="2">
    <source>
        <dbReference type="Pfam" id="PF13439"/>
    </source>
</evidence>
<name>A0A6B0TL32_9RHOB</name>
<gene>
    <name evidence="3" type="ORF">GSH16_07090</name>
</gene>
<protein>
    <submittedName>
        <fullName evidence="3">Glycosyltransferase</fullName>
    </submittedName>
</protein>
<organism evidence="3 4">
    <name type="scientific">Oceanomicrobium pacificus</name>
    <dbReference type="NCBI Taxonomy" id="2692916"/>
    <lineage>
        <taxon>Bacteria</taxon>
        <taxon>Pseudomonadati</taxon>
        <taxon>Pseudomonadota</taxon>
        <taxon>Alphaproteobacteria</taxon>
        <taxon>Rhodobacterales</taxon>
        <taxon>Paracoccaceae</taxon>
        <taxon>Oceanomicrobium</taxon>
    </lineage>
</organism>
<dbReference type="AlphaFoldDB" id="A0A6B0TL32"/>
<dbReference type="InterPro" id="IPR001296">
    <property type="entry name" value="Glyco_trans_1"/>
</dbReference>
<keyword evidence="3" id="KW-0808">Transferase</keyword>
<dbReference type="InterPro" id="IPR028098">
    <property type="entry name" value="Glyco_trans_4-like_N"/>
</dbReference>
<dbReference type="SUPFAM" id="SSF53756">
    <property type="entry name" value="UDP-Glycosyltransferase/glycogen phosphorylase"/>
    <property type="match status" value="1"/>
</dbReference>
<accession>A0A6B0TL32</accession>
<dbReference type="Pfam" id="PF13439">
    <property type="entry name" value="Glyco_transf_4"/>
    <property type="match status" value="1"/>
</dbReference>
<evidence type="ECO:0000313" key="4">
    <source>
        <dbReference type="Proteomes" id="UP000436016"/>
    </source>
</evidence>
<feature type="domain" description="Glycosyltransferase subfamily 4-like N-terminal" evidence="2">
    <location>
        <begin position="12"/>
        <end position="175"/>
    </location>
</feature>
<feature type="domain" description="Glycosyl transferase family 1" evidence="1">
    <location>
        <begin position="192"/>
        <end position="349"/>
    </location>
</feature>